<keyword evidence="1" id="KW-0812">Transmembrane</keyword>
<keyword evidence="1" id="KW-1133">Transmembrane helix</keyword>
<evidence type="ECO:0000313" key="3">
    <source>
        <dbReference type="Proteomes" id="UP000461585"/>
    </source>
</evidence>
<name>A0A7X5HV77_9FIRM</name>
<keyword evidence="1" id="KW-0472">Membrane</keyword>
<dbReference type="Proteomes" id="UP000461585">
    <property type="component" value="Unassembled WGS sequence"/>
</dbReference>
<sequence length="126" mass="13999">MDRERTRGRAKGITVVRFAVLMMGLAVLLAVLTPRLPQAVESAKGFLDRQTAATLARTVRGNMINQGNFPHNEENEALVAKAFGGEFPRPKLGHVPFTWSYDQEENEVRVGYGSVKGKVETVLYPR</sequence>
<reference evidence="2 3" key="1">
    <citation type="submission" date="2020-01" db="EMBL/GenBank/DDBJ databases">
        <title>Anaeroalcalibacter tamaniensis gen. nov., sp. nov., moderately halophilic strictly anaerobic fermenter bacterium from mud volcano of Taman peninsula.</title>
        <authorList>
            <person name="Frolova A."/>
            <person name="Merkel A.Y."/>
            <person name="Slobodkin A.I."/>
        </authorList>
    </citation>
    <scope>NUCLEOTIDE SEQUENCE [LARGE SCALE GENOMIC DNA]</scope>
    <source>
        <strain evidence="2 3">F-3ap</strain>
    </source>
</reference>
<feature type="transmembrane region" description="Helical" evidence="1">
    <location>
        <begin position="12"/>
        <end position="32"/>
    </location>
</feature>
<dbReference type="EMBL" id="JAAEEH010000012">
    <property type="protein sequence ID" value="NDL67267.1"/>
    <property type="molecule type" value="Genomic_DNA"/>
</dbReference>
<keyword evidence="3" id="KW-1185">Reference proteome</keyword>
<protein>
    <submittedName>
        <fullName evidence="2">Uncharacterized protein</fullName>
    </submittedName>
</protein>
<accession>A0A7X5HV77</accession>
<evidence type="ECO:0000256" key="1">
    <source>
        <dbReference type="SAM" id="Phobius"/>
    </source>
</evidence>
<gene>
    <name evidence="2" type="ORF">GXN74_05890</name>
</gene>
<organism evidence="2 3">
    <name type="scientific">Anaerotalea alkaliphila</name>
    <dbReference type="NCBI Taxonomy" id="2662126"/>
    <lineage>
        <taxon>Bacteria</taxon>
        <taxon>Bacillati</taxon>
        <taxon>Bacillota</taxon>
        <taxon>Clostridia</taxon>
        <taxon>Eubacteriales</taxon>
        <taxon>Anaerotalea</taxon>
    </lineage>
</organism>
<dbReference type="AlphaFoldDB" id="A0A7X5HV77"/>
<proteinExistence type="predicted"/>
<dbReference type="RefSeq" id="WP_162369992.1">
    <property type="nucleotide sequence ID" value="NZ_JAAEEH010000012.1"/>
</dbReference>
<evidence type="ECO:0000313" key="2">
    <source>
        <dbReference type="EMBL" id="NDL67267.1"/>
    </source>
</evidence>
<comment type="caution">
    <text evidence="2">The sequence shown here is derived from an EMBL/GenBank/DDBJ whole genome shotgun (WGS) entry which is preliminary data.</text>
</comment>